<dbReference type="GO" id="GO:0017083">
    <property type="term" value="F:4-galactosyl-N-acetylglucosaminide 3-alpha-L-fucosyltransferase activity"/>
    <property type="evidence" value="ECO:0007669"/>
    <property type="project" value="UniProtKB-EC"/>
</dbReference>
<dbReference type="PANTHER" id="PTHR11929:SF10">
    <property type="entry name" value="4-GALACTOSYL-N-ACETYLGLUCOSAMINIDE 3-ALPHA-L-FUCOSYLTRANSFERASE 9"/>
    <property type="match status" value="1"/>
</dbReference>
<evidence type="ECO:0000256" key="5">
    <source>
        <dbReference type="ARBA" id="ARBA00022679"/>
    </source>
</evidence>
<comment type="similarity">
    <text evidence="2">Belongs to the glycosyltransferase 10 family.</text>
</comment>
<evidence type="ECO:0000256" key="14">
    <source>
        <dbReference type="ARBA" id="ARBA00029329"/>
    </source>
</evidence>
<reference evidence="31 32" key="1">
    <citation type="submission" date="2013-11" db="EMBL/GenBank/DDBJ databases">
        <title>Genome sequence of elephant endotheliotropic herpesvirus 5.</title>
        <authorList>
            <person name="Wilkie G.S."/>
            <person name="Davison A.J."/>
            <person name="Denk D."/>
            <person name="Kerr K."/>
            <person name="Redrobe S."/>
            <person name="Steinbach F."/>
            <person name="Dastjerdi A."/>
        </authorList>
    </citation>
    <scope>NUCLEOTIDE SEQUENCE [LARGE SCALE GENOMIC DNA]</scope>
    <source>
        <strain evidence="31 32">Vijay</strain>
    </source>
</reference>
<comment type="catalytic activity">
    <reaction evidence="19">
        <text>an N-acetyl-alpha-neuraminyl-(2-&gt;3)-beta-D-galactosyl-(1-&gt;4)-N-acetyl-beta-D-glucosaminyl derivative + GDP-beta-L-fucose = an alpha-Neu5Ac-(2-&gt;3)-beta-D-Gal-(1-&gt;4)-[alpha-L-Fuc-(1-&gt;3)]-beta-D-GlcNAc derivative + GDP + H(+)</text>
        <dbReference type="Rhea" id="RHEA:56076"/>
        <dbReference type="ChEBI" id="CHEBI:15378"/>
        <dbReference type="ChEBI" id="CHEBI:57273"/>
        <dbReference type="ChEBI" id="CHEBI:58189"/>
        <dbReference type="ChEBI" id="CHEBI:136545"/>
        <dbReference type="ChEBI" id="CHEBI:139509"/>
    </reaction>
    <physiologicalReaction direction="left-to-right" evidence="19">
        <dbReference type="Rhea" id="RHEA:56077"/>
    </physiologicalReaction>
</comment>
<evidence type="ECO:0000313" key="31">
    <source>
        <dbReference type="EMBL" id="AHC02812.1"/>
    </source>
</evidence>
<dbReference type="RefSeq" id="YP_009052079.1">
    <property type="nucleotide sequence ID" value="NC_024696.1"/>
</dbReference>
<comment type="catalytic activity">
    <reaction evidence="16">
        <text>alpha-D-galactosyl-(1-&gt;3)-beta-D-galactosyl-(1-&gt;4)-N-acetyl-beta-D-glucosaminyl-(1-&gt;3)-beta-D-galactosyl-(1-&gt;4)-beta-D-glucosyl-(1&lt;-&gt;1')-ceramide + GDP-beta-L-fucose = a neolactoside IV(3)-alpha-Gal,III(3)-alpha-Fuc-nLc4Cer + GDP + H(+)</text>
        <dbReference type="Rhea" id="RHEA:48380"/>
        <dbReference type="ChEBI" id="CHEBI:15378"/>
        <dbReference type="ChEBI" id="CHEBI:57273"/>
        <dbReference type="ChEBI" id="CHEBI:58189"/>
        <dbReference type="ChEBI" id="CHEBI:90380"/>
        <dbReference type="ChEBI" id="CHEBI:90381"/>
    </reaction>
    <physiologicalReaction direction="left-to-right" evidence="16">
        <dbReference type="Rhea" id="RHEA:48381"/>
    </physiologicalReaction>
</comment>
<comment type="catalytic activity">
    <reaction evidence="20">
        <text>a neolactoside nLc4Cer + GDP-beta-L-fucose = a neolactoside III(3)-alpha-Fuc-nLc4Cer + GDP + H(+)</text>
        <dbReference type="Rhea" id="RHEA:48376"/>
        <dbReference type="ChEBI" id="CHEBI:15378"/>
        <dbReference type="ChEBI" id="CHEBI:57273"/>
        <dbReference type="ChEBI" id="CHEBI:58189"/>
        <dbReference type="ChEBI" id="CHEBI:90376"/>
        <dbReference type="ChEBI" id="CHEBI:90379"/>
    </reaction>
    <physiologicalReaction direction="left-to-right" evidence="20">
        <dbReference type="Rhea" id="RHEA:48377"/>
    </physiologicalReaction>
</comment>
<evidence type="ECO:0000256" key="15">
    <source>
        <dbReference type="ARBA" id="ARBA00029487"/>
    </source>
</evidence>
<dbReference type="SUPFAM" id="SSF53756">
    <property type="entry name" value="UDP-Glycosyltransferase/glycogen phosphorylase"/>
    <property type="match status" value="1"/>
</dbReference>
<feature type="domain" description="Fucosyltransferase N-terminal" evidence="30">
    <location>
        <begin position="70"/>
        <end position="177"/>
    </location>
</feature>
<evidence type="ECO:0000256" key="3">
    <source>
        <dbReference type="ARBA" id="ARBA00011738"/>
    </source>
</evidence>
<evidence type="ECO:0000256" key="25">
    <source>
        <dbReference type="ARBA" id="ARBA00042822"/>
    </source>
</evidence>
<evidence type="ECO:0000256" key="7">
    <source>
        <dbReference type="ARBA" id="ARBA00022968"/>
    </source>
</evidence>
<evidence type="ECO:0000313" key="32">
    <source>
        <dbReference type="Proteomes" id="UP000152474"/>
    </source>
</evidence>
<keyword evidence="6 28" id="KW-0812">Transmembrane</keyword>
<keyword evidence="10" id="KW-0443">Lipid metabolism</keyword>
<evidence type="ECO:0000256" key="13">
    <source>
        <dbReference type="ARBA" id="ARBA00023180"/>
    </source>
</evidence>
<evidence type="ECO:0000256" key="28">
    <source>
        <dbReference type="SAM" id="Phobius"/>
    </source>
</evidence>
<keyword evidence="32" id="KW-1185">Reference proteome</keyword>
<evidence type="ECO:0000256" key="21">
    <source>
        <dbReference type="ARBA" id="ARBA00037848"/>
    </source>
</evidence>
<evidence type="ECO:0000256" key="12">
    <source>
        <dbReference type="ARBA" id="ARBA00023157"/>
    </source>
</evidence>
<evidence type="ECO:0000256" key="4">
    <source>
        <dbReference type="ARBA" id="ARBA00022676"/>
    </source>
</evidence>
<evidence type="ECO:0000256" key="11">
    <source>
        <dbReference type="ARBA" id="ARBA00023136"/>
    </source>
</evidence>
<evidence type="ECO:0000259" key="30">
    <source>
        <dbReference type="Pfam" id="PF17039"/>
    </source>
</evidence>
<keyword evidence="11 28" id="KW-0472">Membrane</keyword>
<evidence type="ECO:0000256" key="26">
    <source>
        <dbReference type="ARBA" id="ARBA00043828"/>
    </source>
</evidence>
<evidence type="ECO:0000256" key="1">
    <source>
        <dbReference type="ARBA" id="ARBA00004934"/>
    </source>
</evidence>
<feature type="transmembrane region" description="Helical" evidence="28">
    <location>
        <begin position="12"/>
        <end position="30"/>
    </location>
</feature>
<evidence type="ECO:0000256" key="2">
    <source>
        <dbReference type="ARBA" id="ARBA00008919"/>
    </source>
</evidence>
<comment type="catalytic activity">
    <reaction evidence="26">
        <text>beta-D-Gal-(1-&gt;4)-beta-D-GlcNAc-(1-&gt;3)-beta-D-Gal-(1-&gt;4)-D-Glc + GDP-beta-L-fucose = beta-D-Gal-(1-&gt;4)-[alpha-L-Fuc-(1-&gt;3)]-beta-D-GlcNAc-(1-&gt;3)-beta-D-Gal-(1-&gt;4)-D-Glc + GDP + H(+)</text>
        <dbReference type="Rhea" id="RHEA:77187"/>
        <dbReference type="ChEBI" id="CHEBI:15378"/>
        <dbReference type="ChEBI" id="CHEBI:57273"/>
        <dbReference type="ChEBI" id="CHEBI:58189"/>
        <dbReference type="ChEBI" id="CHEBI:60239"/>
        <dbReference type="ChEBI" id="CHEBI:61352"/>
    </reaction>
    <physiologicalReaction direction="left-to-right" evidence="26">
        <dbReference type="Rhea" id="RHEA:77188"/>
    </physiologicalReaction>
</comment>
<evidence type="ECO:0000259" key="29">
    <source>
        <dbReference type="Pfam" id="PF00852"/>
    </source>
</evidence>
<feature type="domain" description="Fucosyltransferase C-terminal" evidence="29">
    <location>
        <begin position="192"/>
        <end position="365"/>
    </location>
</feature>
<keyword evidence="13" id="KW-0325">Glycoprotein</keyword>
<keyword evidence="9" id="KW-0333">Golgi apparatus</keyword>
<comment type="subcellular location">
    <subcellularLocation>
        <location evidence="21">Golgi apparatus</location>
        <location evidence="21">trans-Golgi network membrane</location>
        <topology evidence="21">Single-pass type II membrane protein</topology>
    </subcellularLocation>
</comment>
<evidence type="ECO:0000256" key="24">
    <source>
        <dbReference type="ARBA" id="ARBA00042061"/>
    </source>
</evidence>
<dbReference type="GeneID" id="20098537"/>
<evidence type="ECO:0000256" key="19">
    <source>
        <dbReference type="ARBA" id="ARBA00036481"/>
    </source>
</evidence>
<evidence type="ECO:0000256" key="6">
    <source>
        <dbReference type="ARBA" id="ARBA00022692"/>
    </source>
</evidence>
<dbReference type="PANTHER" id="PTHR11929">
    <property type="entry name" value="ALPHA- 1,3 -FUCOSYLTRANSFERASE"/>
    <property type="match status" value="1"/>
</dbReference>
<dbReference type="OrthoDB" id="30329at10239"/>
<keyword evidence="8 28" id="KW-1133">Transmembrane helix</keyword>
<comment type="catalytic activity">
    <reaction evidence="18">
        <text>alpha-N-glycoloylneuraminosyl-(2-&gt;3)-beta-D-galactosyl-(1-&gt;4)-N-acetyl-beta-D-glucosaminyl-(1-&gt;3)-beta-D-galactosyl-(1-&gt;4)-N-acetyl-beta-D-glucosaminyl-(1-&gt;3)-beta-D-galactosyl-(1-&gt;4)-beta-D-glucosyl-(1&lt;-&gt;1')-ceramide + GDP-beta-L-fucose = alpha-N-glycoloylneuraminosyl-(2-&gt;3)-beta-D-galactosyl-(1-&gt;4)-N-acetyl-beta-D-glucosaminyl-(1-&gt;3)-beta-D-galactosyl-(1-&gt;4)-[alpha-L-fucosyl-(1-&gt;3)]-N-acetyl-beta-D-glucosaminyl-(1-&gt;3)-beta-D-galactosyl-(1-&gt;4)-beta-D-glucosyl-(1&lt;-&gt;1')-ceramide + GDP + H(+)</text>
        <dbReference type="Rhea" id="RHEA:48388"/>
        <dbReference type="ChEBI" id="CHEBI:15378"/>
        <dbReference type="ChEBI" id="CHEBI:57273"/>
        <dbReference type="ChEBI" id="CHEBI:58189"/>
        <dbReference type="ChEBI" id="CHEBI:90383"/>
        <dbReference type="ChEBI" id="CHEBI:90384"/>
    </reaction>
    <physiologicalReaction direction="left-to-right" evidence="18">
        <dbReference type="Rhea" id="RHEA:48389"/>
    </physiologicalReaction>
</comment>
<accession>A0A075CYM6</accession>
<organism evidence="31 32">
    <name type="scientific">Elephant endotheliotropic herpesvirus 5</name>
    <dbReference type="NCBI Taxonomy" id="768738"/>
    <lineage>
        <taxon>Viruses</taxon>
        <taxon>Duplodnaviria</taxon>
        <taxon>Heunggongvirae</taxon>
        <taxon>Peploviricota</taxon>
        <taxon>Herviviricetes</taxon>
        <taxon>Herpesvirales</taxon>
        <taxon>Orthoherpesviridae</taxon>
        <taxon>Betaherpesvirinae</taxon>
        <taxon>Proboscivirus</taxon>
    </lineage>
</organism>
<dbReference type="FunFam" id="3.40.50.11660:FF:000001">
    <property type="entry name" value="alpha-(1,3)-fucosyltransferase 9"/>
    <property type="match status" value="1"/>
</dbReference>
<proteinExistence type="inferred from homology"/>
<keyword evidence="7" id="KW-0735">Signal-anchor</keyword>
<dbReference type="Pfam" id="PF17039">
    <property type="entry name" value="Glyco_tran_10_N"/>
    <property type="match status" value="1"/>
</dbReference>
<keyword evidence="12" id="KW-1015">Disulfide bond</keyword>
<keyword evidence="5 31" id="KW-0808">Transferase</keyword>
<dbReference type="GO" id="GO:0006629">
    <property type="term" value="P:lipid metabolic process"/>
    <property type="evidence" value="ECO:0007669"/>
    <property type="project" value="UniProtKB-KW"/>
</dbReference>
<comment type="catalytic activity">
    <reaction evidence="27">
        <text>an alpha-L-Fuc-(1-&gt;2)-beta-D-Gal-(1-&gt;4)-beta-D-GlcNAc derivative + GDP-beta-L-fucose = an alpha-L-Fuc-(1-&gt;2)-beta-D-Gal-(1-&gt;4)-[alpha-L-Fuc-(1-&gt;3)]-beta-D-GlcNAc derivative + GDP + H(+)</text>
        <dbReference type="Rhea" id="RHEA:77191"/>
        <dbReference type="ChEBI" id="CHEBI:15378"/>
        <dbReference type="ChEBI" id="CHEBI:57273"/>
        <dbReference type="ChEBI" id="CHEBI:58189"/>
        <dbReference type="ChEBI" id="CHEBI:133510"/>
        <dbReference type="ChEBI" id="CHEBI:195560"/>
    </reaction>
    <physiologicalReaction direction="left-to-right" evidence="27">
        <dbReference type="Rhea" id="RHEA:77192"/>
    </physiologicalReaction>
</comment>
<evidence type="ECO:0000256" key="20">
    <source>
        <dbReference type="ARBA" id="ARBA00036757"/>
    </source>
</evidence>
<keyword evidence="4 31" id="KW-0328">Glycosyltransferase</keyword>
<sequence>MTSMSSETLRLLLLFCVTQSYIIICLLLYISTDRNEPALSGVGPITSSTPLSKPTEECPTETVLQDTVEKETLILLWTWPYGHPFDLNACSSRFNIRACHVTVDRSVYYKANAVVFHHREISIDPYTLPTEPRPTFQKWIWMNLESPSNSPFKQGIENLFNLTLTYRRDSDIHVPYGSLTLRDTALVSNPVPAKSKLVCWVVSNWNNDHVRSRYYLELSKHIDIHVYGNVVGDYIPDDDFIPLLSSCKFYLAFENSVHRDYITEKLYRSLMAGAVPIVLGTSRENYENYVPGDAFIHVNDYTSPIELASHLNAIDKNVTLYLQYFNWKTRLQVSIVNIWEASVCHACNYMKKSHAFRAVPDLKKWFWI</sequence>
<dbReference type="KEGG" id="vg:20098537"/>
<comment type="catalytic activity">
    <reaction evidence="17">
        <text>an alpha-Neu5Ac-(2-&gt;3)-beta-D-Gal-(1-&gt;4)-beta-D-GlcNAc-(1-&gt;3)-beta-D-Gal-(1-&gt;4)-beta-D-GlcNAc derivative + GDP-beta-L-fucose = an alpha-Neu5Ac-(2-&gt;3)-beta-D-Gal-(1-&gt;4)-beta-D-GlcNAc-(1-&gt;3)-beta-D-Gal-(1-&gt;4)-[alpha-L-Fuc-(1-&gt;3)]-beta-D-GlcNAc derivative + GDP + H(+)</text>
        <dbReference type="Rhea" id="RHEA:68044"/>
        <dbReference type="ChEBI" id="CHEBI:15378"/>
        <dbReference type="ChEBI" id="CHEBI:57273"/>
        <dbReference type="ChEBI" id="CHEBI:58189"/>
        <dbReference type="ChEBI" id="CHEBI:145343"/>
        <dbReference type="ChEBI" id="CHEBI:176900"/>
    </reaction>
    <physiologicalReaction direction="left-to-right" evidence="17">
        <dbReference type="Rhea" id="RHEA:68045"/>
    </physiologicalReaction>
</comment>
<evidence type="ECO:0000256" key="22">
    <source>
        <dbReference type="ARBA" id="ARBA00039322"/>
    </source>
</evidence>
<evidence type="ECO:0000256" key="16">
    <source>
        <dbReference type="ARBA" id="ARBA00036053"/>
    </source>
</evidence>
<evidence type="ECO:0000256" key="10">
    <source>
        <dbReference type="ARBA" id="ARBA00023098"/>
    </source>
</evidence>
<comment type="pathway">
    <text evidence="1">Glycolipid biosynthesis.</text>
</comment>
<dbReference type="Proteomes" id="UP000152474">
    <property type="component" value="Segment"/>
</dbReference>
<dbReference type="InterPro" id="IPR038577">
    <property type="entry name" value="GT10-like_C_sf"/>
</dbReference>
<evidence type="ECO:0000256" key="18">
    <source>
        <dbReference type="ARBA" id="ARBA00036295"/>
    </source>
</evidence>
<dbReference type="InterPro" id="IPR055270">
    <property type="entry name" value="Glyco_tran_10_C"/>
</dbReference>
<comment type="catalytic activity">
    <reaction evidence="14">
        <text>a beta-D-galactosyl-(1-&gt;4)-N-acetyl-beta-D-glucosaminyl derivative + GDP-beta-L-fucose = a beta-D-galactosyl-(1-&gt;4)-[alpha-L-fucosyl-(1-&gt;3)]-N-acetyl-beta-D-glucosaminyl derivative + GDP + H(+)</text>
        <dbReference type="Rhea" id="RHEA:14257"/>
        <dbReference type="ChEBI" id="CHEBI:15378"/>
        <dbReference type="ChEBI" id="CHEBI:57273"/>
        <dbReference type="ChEBI" id="CHEBI:58189"/>
        <dbReference type="ChEBI" id="CHEBI:133507"/>
        <dbReference type="ChEBI" id="CHEBI:137941"/>
        <dbReference type="EC" id="2.4.1.152"/>
    </reaction>
    <physiologicalReaction direction="left-to-right" evidence="14">
        <dbReference type="Rhea" id="RHEA:14258"/>
    </physiologicalReaction>
</comment>
<gene>
    <name evidence="31" type="primary">EE63</name>
</gene>
<name>A0A075CYM6_9BETA</name>
<dbReference type="Pfam" id="PF00852">
    <property type="entry name" value="Glyco_transf_10"/>
    <property type="match status" value="1"/>
</dbReference>
<evidence type="ECO:0000256" key="8">
    <source>
        <dbReference type="ARBA" id="ARBA00022989"/>
    </source>
</evidence>
<dbReference type="Gene3D" id="3.40.50.11660">
    <property type="entry name" value="Glycosyl transferase family 10, C-terminal domain"/>
    <property type="match status" value="1"/>
</dbReference>
<evidence type="ECO:0000256" key="17">
    <source>
        <dbReference type="ARBA" id="ARBA00036234"/>
    </source>
</evidence>
<dbReference type="InterPro" id="IPR001503">
    <property type="entry name" value="Glyco_trans_10"/>
</dbReference>
<comment type="subunit">
    <text evidence="3">Homodimer.</text>
</comment>
<evidence type="ECO:0000256" key="27">
    <source>
        <dbReference type="ARBA" id="ARBA00043838"/>
    </source>
</evidence>
<protein>
    <recommendedName>
        <fullName evidence="22">4-galactosyl-N-acetylglucosaminide 3-alpha-L-fucosyltransferase 9</fullName>
        <ecNumber evidence="15">2.4.1.152</ecNumber>
    </recommendedName>
    <alternativeName>
        <fullName evidence="24">Fucosyltransferase 9</fullName>
    </alternativeName>
    <alternativeName>
        <fullName evidence="23">Fucosyltransferase IX</fullName>
    </alternativeName>
    <alternativeName>
        <fullName evidence="25">Galactoside 3-L-fucosyltransferase</fullName>
    </alternativeName>
</protein>
<dbReference type="EC" id="2.4.1.152" evidence="15"/>
<evidence type="ECO:0000256" key="23">
    <source>
        <dbReference type="ARBA" id="ARBA00041466"/>
    </source>
</evidence>
<dbReference type="EMBL" id="KF921519">
    <property type="protein sequence ID" value="AHC02812.1"/>
    <property type="molecule type" value="Genomic_DNA"/>
</dbReference>
<dbReference type="GO" id="GO:0016020">
    <property type="term" value="C:membrane"/>
    <property type="evidence" value="ECO:0007669"/>
    <property type="project" value="InterPro"/>
</dbReference>
<dbReference type="InterPro" id="IPR031481">
    <property type="entry name" value="Glyco_tran_10_N"/>
</dbReference>
<evidence type="ECO:0000256" key="9">
    <source>
        <dbReference type="ARBA" id="ARBA00023034"/>
    </source>
</evidence>